<dbReference type="Gene3D" id="3.20.20.140">
    <property type="entry name" value="Metal-dependent hydrolases"/>
    <property type="match status" value="1"/>
</dbReference>
<dbReference type="EC" id="3.5.4.2" evidence="2 6"/>
<dbReference type="GO" id="GO:0006146">
    <property type="term" value="P:adenine catabolic process"/>
    <property type="evidence" value="ECO:0007669"/>
    <property type="project" value="InterPro"/>
</dbReference>
<evidence type="ECO:0000259" key="8">
    <source>
        <dbReference type="Pfam" id="PF13382"/>
    </source>
</evidence>
<gene>
    <name evidence="6" type="primary">ade</name>
    <name evidence="9" type="ORF">BFP71_11970</name>
</gene>
<dbReference type="Pfam" id="PF13382">
    <property type="entry name" value="Adenine_deam_C"/>
    <property type="match status" value="1"/>
</dbReference>
<protein>
    <recommendedName>
        <fullName evidence="2 6">Adenine deaminase</fullName>
        <shortName evidence="6">Adenase</shortName>
        <shortName evidence="6">Adenine aminase</shortName>
        <ecNumber evidence="2 6">3.5.4.2</ecNumber>
    </recommendedName>
</protein>
<keyword evidence="10" id="KW-1185">Reference proteome</keyword>
<dbReference type="CDD" id="cd01295">
    <property type="entry name" value="AdeC"/>
    <property type="match status" value="1"/>
</dbReference>
<comment type="catalytic activity">
    <reaction evidence="5 6">
        <text>adenine + H2O + H(+) = hypoxanthine + NH4(+)</text>
        <dbReference type="Rhea" id="RHEA:23688"/>
        <dbReference type="ChEBI" id="CHEBI:15377"/>
        <dbReference type="ChEBI" id="CHEBI:15378"/>
        <dbReference type="ChEBI" id="CHEBI:16708"/>
        <dbReference type="ChEBI" id="CHEBI:17368"/>
        <dbReference type="ChEBI" id="CHEBI:28938"/>
        <dbReference type="EC" id="3.5.4.2"/>
    </reaction>
</comment>
<dbReference type="InterPro" id="IPR026912">
    <property type="entry name" value="Adenine_deam_C"/>
</dbReference>
<dbReference type="GO" id="GO:0000034">
    <property type="term" value="F:adenine deaminase activity"/>
    <property type="evidence" value="ECO:0007669"/>
    <property type="project" value="UniProtKB-UniRule"/>
</dbReference>
<feature type="domain" description="Amidohydrolase-related" evidence="7">
    <location>
        <begin position="41"/>
        <end position="318"/>
    </location>
</feature>
<evidence type="ECO:0000256" key="1">
    <source>
        <dbReference type="ARBA" id="ARBA00006773"/>
    </source>
</evidence>
<feature type="domain" description="Adenine deaminase C-terminal" evidence="8">
    <location>
        <begin position="368"/>
        <end position="535"/>
    </location>
</feature>
<comment type="similarity">
    <text evidence="1 6">Belongs to the metallo-dependent hydrolases superfamily. Adenine deaminase family.</text>
</comment>
<dbReference type="InterPro" id="IPR032466">
    <property type="entry name" value="Metal_Hydrolase"/>
</dbReference>
<dbReference type="Pfam" id="PF01979">
    <property type="entry name" value="Amidohydro_1"/>
    <property type="match status" value="1"/>
</dbReference>
<dbReference type="AlphaFoldDB" id="A0A1E5SYI7"/>
<comment type="cofactor">
    <cofactor evidence="6">
        <name>Mn(2+)</name>
        <dbReference type="ChEBI" id="CHEBI:29035"/>
    </cofactor>
</comment>
<organism evidence="9 10">
    <name type="scientific">Roseivirga misakiensis</name>
    <dbReference type="NCBI Taxonomy" id="1563681"/>
    <lineage>
        <taxon>Bacteria</taxon>
        <taxon>Pseudomonadati</taxon>
        <taxon>Bacteroidota</taxon>
        <taxon>Cytophagia</taxon>
        <taxon>Cytophagales</taxon>
        <taxon>Roseivirgaceae</taxon>
        <taxon>Roseivirga</taxon>
    </lineage>
</organism>
<dbReference type="RefSeq" id="WP_069835699.1">
    <property type="nucleotide sequence ID" value="NZ_MDGQ01000005.1"/>
</dbReference>
<dbReference type="NCBIfam" id="TIGR01178">
    <property type="entry name" value="ade"/>
    <property type="match status" value="1"/>
</dbReference>
<accession>A0A1E5SYI7</accession>
<dbReference type="SUPFAM" id="SSF51338">
    <property type="entry name" value="Composite domain of metallo-dependent hydrolases"/>
    <property type="match status" value="1"/>
</dbReference>
<dbReference type="InterPro" id="IPR011059">
    <property type="entry name" value="Metal-dep_hydrolase_composite"/>
</dbReference>
<evidence type="ECO:0000256" key="5">
    <source>
        <dbReference type="ARBA" id="ARBA00047720"/>
    </source>
</evidence>
<evidence type="ECO:0000313" key="9">
    <source>
        <dbReference type="EMBL" id="OEK04194.1"/>
    </source>
</evidence>
<dbReference type="SUPFAM" id="SSF51556">
    <property type="entry name" value="Metallo-dependent hydrolases"/>
    <property type="match status" value="1"/>
</dbReference>
<evidence type="ECO:0000256" key="2">
    <source>
        <dbReference type="ARBA" id="ARBA00012782"/>
    </source>
</evidence>
<dbReference type="PANTHER" id="PTHR11113:SF2">
    <property type="entry name" value="ADENINE DEAMINASE"/>
    <property type="match status" value="1"/>
</dbReference>
<reference evidence="9 10" key="1">
    <citation type="submission" date="2016-08" db="EMBL/GenBank/DDBJ databases">
        <title>Draft genome of Fabibacter sp. strain SK-8.</title>
        <authorList>
            <person name="Wong S.-K."/>
            <person name="Hamasaki K."/>
            <person name="Yoshizawa S."/>
        </authorList>
    </citation>
    <scope>NUCLEOTIDE SEQUENCE [LARGE SCALE GENOMIC DNA]</scope>
    <source>
        <strain evidence="9 10">SK-8</strain>
    </source>
</reference>
<proteinExistence type="inferred from homology"/>
<keyword evidence="3 6" id="KW-0378">Hydrolase</keyword>
<dbReference type="HAMAP" id="MF_01518">
    <property type="entry name" value="Adenine_deamin"/>
    <property type="match status" value="1"/>
</dbReference>
<comment type="caution">
    <text evidence="9">The sequence shown here is derived from an EMBL/GenBank/DDBJ whole genome shotgun (WGS) entry which is preliminary data.</text>
</comment>
<sequence length="542" mass="59182">MKIVSGKIVDVRNRRIYTGEIHIENDRIKKIIETAEVQDQYILPGFVDAHIHIESSMLVPSEFARLAVVHGTVATVSDPHEIGNVLGVQGVEYMIKDGKKVNFKFAFGAPSCVPATTFETAGAEITPKEVEYLLAKPEVKYLAEMMNWPGVLFNDKTVYEKLNIAKALGKPIDGHAPGLRGEQAEAYVKAGISTDHECFTADEARDKLKHGMKIAIREGSAAKNFEALVDLFAEAPEQLMFCSDDKHPDNLVEGHINDLVKRALNKGYDLFDVLQAACITPVDHYNLDVGTLKEGDYADFIVTKDTSNLDVLATYINGIQVADKGKSLIESSRSEIVNQFHCDPIKEDAISVKATSENIKVIEALDGQLITNCLHYSAKVDPAGFVQSDVSRDLLKMVVVNRYQNAQPAVAFIKNFNLKDGAIASSVGHDSHNIIAVGVDDASICKAINLIINEKGGVSAVSSKEEAILPLPVAGIMSNGDGYEIAKNYTQIDRMAKSMGSTLNSPFMTLSFMGLLVIPNLKLSDLGLFDGQSFKFTPLFSR</sequence>
<dbReference type="InterPro" id="IPR006679">
    <property type="entry name" value="Adenine_deam"/>
</dbReference>
<evidence type="ECO:0000259" key="7">
    <source>
        <dbReference type="Pfam" id="PF01979"/>
    </source>
</evidence>
<evidence type="ECO:0000313" key="10">
    <source>
        <dbReference type="Proteomes" id="UP000095552"/>
    </source>
</evidence>
<dbReference type="InterPro" id="IPR006680">
    <property type="entry name" value="Amidohydro-rel"/>
</dbReference>
<dbReference type="Proteomes" id="UP000095552">
    <property type="component" value="Unassembled WGS sequence"/>
</dbReference>
<dbReference type="PANTHER" id="PTHR11113">
    <property type="entry name" value="N-ACETYLGLUCOSAMINE-6-PHOSPHATE DEACETYLASE"/>
    <property type="match status" value="1"/>
</dbReference>
<dbReference type="OrthoDB" id="9775607at2"/>
<evidence type="ECO:0000256" key="3">
    <source>
        <dbReference type="ARBA" id="ARBA00022801"/>
    </source>
</evidence>
<dbReference type="STRING" id="1563681.BFP71_11970"/>
<dbReference type="EMBL" id="MDGQ01000005">
    <property type="protein sequence ID" value="OEK04194.1"/>
    <property type="molecule type" value="Genomic_DNA"/>
</dbReference>
<evidence type="ECO:0000256" key="6">
    <source>
        <dbReference type="HAMAP-Rule" id="MF_01518"/>
    </source>
</evidence>
<keyword evidence="4 6" id="KW-0464">Manganese</keyword>
<name>A0A1E5SYI7_9BACT</name>
<evidence type="ECO:0000256" key="4">
    <source>
        <dbReference type="ARBA" id="ARBA00023211"/>
    </source>
</evidence>
<dbReference type="Gene3D" id="2.30.40.10">
    <property type="entry name" value="Urease, subunit C, domain 1"/>
    <property type="match status" value="1"/>
</dbReference>